<sequence>MMAWNLKRRDVLGAGALGTAAVGLGALARSEPGRSRTVTLVEESGVPESRQFASALIDNGFAGEVIRIDPSLNGLLYELEATTGTIIGMTSDPVAMIAGQLLRERGAHARQFWQHHFAGGRWRHRTEGSARLIESTTHAWPVAVAHQLQSVMDNRSPQVTNDCTSGPCALLASSPGMLVSWVYEFEGYQS</sequence>
<accession>A0A1M7S8J6</accession>
<reference evidence="2" key="1">
    <citation type="submission" date="2016-12" db="EMBL/GenBank/DDBJ databases">
        <authorList>
            <person name="Varghese N."/>
            <person name="Submissions S."/>
        </authorList>
    </citation>
    <scope>NUCLEOTIDE SEQUENCE [LARGE SCALE GENOMIC DNA]</scope>
    <source>
        <strain evidence="2">DSM 11032</strain>
    </source>
</reference>
<dbReference type="PROSITE" id="PS51318">
    <property type="entry name" value="TAT"/>
    <property type="match status" value="1"/>
</dbReference>
<evidence type="ECO:0000313" key="1">
    <source>
        <dbReference type="EMBL" id="SHN54989.1"/>
    </source>
</evidence>
<proteinExistence type="predicted"/>
<name>A0A1M7S8J6_9SPHN</name>
<organism evidence="1 2">
    <name type="scientific">Erythrobacter sanguineus</name>
    <dbReference type="NCBI Taxonomy" id="198312"/>
    <lineage>
        <taxon>Bacteria</taxon>
        <taxon>Pseudomonadati</taxon>
        <taxon>Pseudomonadota</taxon>
        <taxon>Alphaproteobacteria</taxon>
        <taxon>Sphingomonadales</taxon>
        <taxon>Erythrobacteraceae</taxon>
        <taxon>Erythrobacter/Porphyrobacter group</taxon>
        <taxon>Erythrobacter</taxon>
    </lineage>
</organism>
<dbReference type="Proteomes" id="UP000184391">
    <property type="component" value="Unassembled WGS sequence"/>
</dbReference>
<dbReference type="EMBL" id="FRDF01000006">
    <property type="protein sequence ID" value="SHN54989.1"/>
    <property type="molecule type" value="Genomic_DNA"/>
</dbReference>
<gene>
    <name evidence="1" type="ORF">SAMN02745193_01236</name>
</gene>
<evidence type="ECO:0000313" key="2">
    <source>
        <dbReference type="Proteomes" id="UP000184391"/>
    </source>
</evidence>
<evidence type="ECO:0008006" key="3">
    <source>
        <dbReference type="Google" id="ProtNLM"/>
    </source>
</evidence>
<dbReference type="STRING" id="198312.SAMN02745193_01236"/>
<dbReference type="AlphaFoldDB" id="A0A1M7S8J6"/>
<protein>
    <recommendedName>
        <fullName evidence="3">Tat (Twin-arginine translocation) pathway signal sequence</fullName>
    </recommendedName>
</protein>
<dbReference type="InterPro" id="IPR006311">
    <property type="entry name" value="TAT_signal"/>
</dbReference>
<keyword evidence="2" id="KW-1185">Reference proteome</keyword>